<feature type="binding site" evidence="15">
    <location>
        <position position="465"/>
    </location>
    <ligand>
        <name>substrate</name>
    </ligand>
</feature>
<dbReference type="RefSeq" id="WP_097526655.1">
    <property type="nucleotide sequence ID" value="NZ_LODU01000074.1"/>
</dbReference>
<dbReference type="GO" id="GO:0005829">
    <property type="term" value="C:cytosol"/>
    <property type="evidence" value="ECO:0007669"/>
    <property type="project" value="TreeGrafter"/>
</dbReference>
<dbReference type="FunFam" id="3.40.50.920:FF:000003">
    <property type="entry name" value="Transketolase"/>
    <property type="match status" value="1"/>
</dbReference>
<evidence type="ECO:0000256" key="4">
    <source>
        <dbReference type="ARBA" id="ARBA00011738"/>
    </source>
</evidence>
<dbReference type="InterPro" id="IPR009014">
    <property type="entry name" value="Transketo_C/PFOR_II"/>
</dbReference>
<dbReference type="InterPro" id="IPR005478">
    <property type="entry name" value="Transketolase_bac-like"/>
</dbReference>
<feature type="binding site" evidence="17">
    <location>
        <position position="156"/>
    </location>
    <ligand>
        <name>Mg(2+)</name>
        <dbReference type="ChEBI" id="CHEBI:18420"/>
    </ligand>
</feature>
<feature type="binding site" evidence="16">
    <location>
        <position position="260"/>
    </location>
    <ligand>
        <name>thiamine diphosphate</name>
        <dbReference type="ChEBI" id="CHEBI:58937"/>
    </ligand>
</feature>
<dbReference type="GO" id="GO:0046872">
    <property type="term" value="F:metal ion binding"/>
    <property type="evidence" value="ECO:0007669"/>
    <property type="project" value="UniProtKB-KW"/>
</dbReference>
<keyword evidence="9 19" id="KW-0106">Calcium</keyword>
<comment type="cofactor">
    <cofactor evidence="2">
        <name>Co(2+)</name>
        <dbReference type="ChEBI" id="CHEBI:48828"/>
    </cofactor>
</comment>
<dbReference type="GO" id="GO:0019253">
    <property type="term" value="P:reductive pentose-phosphate cycle"/>
    <property type="evidence" value="ECO:0007669"/>
    <property type="project" value="UniProtKB-KW"/>
</dbReference>
<feature type="binding site" evidence="16">
    <location>
        <position position="186"/>
    </location>
    <ligand>
        <name>thiamine diphosphate</name>
        <dbReference type="ChEBI" id="CHEBI:58937"/>
    </ligand>
</feature>
<accession>A0A2S3YG57</accession>
<dbReference type="FunFam" id="3.40.50.970:FF:000004">
    <property type="entry name" value="Transketolase"/>
    <property type="match status" value="1"/>
</dbReference>
<dbReference type="PROSITE" id="PS00802">
    <property type="entry name" value="TRANSKETOLASE_2"/>
    <property type="match status" value="1"/>
</dbReference>
<comment type="similarity">
    <text evidence="3 19">Belongs to the transketolase family.</text>
</comment>
<comment type="function">
    <text evidence="19">Catalyzes the transfer of a two-carbon ketol group from a ketose donor to an aldose acceptor, via a covalent intermediate with the cofactor thiamine pyrophosphate.</text>
</comment>
<evidence type="ECO:0000256" key="5">
    <source>
        <dbReference type="ARBA" id="ARBA00013152"/>
    </source>
</evidence>
<dbReference type="Gene3D" id="3.40.50.970">
    <property type="match status" value="2"/>
</dbReference>
<feature type="binding site" evidence="16">
    <location>
        <begin position="118"/>
        <end position="120"/>
    </location>
    <ligand>
        <name>thiamine diphosphate</name>
        <dbReference type="ChEBI" id="CHEBI:58937"/>
    </ligand>
</feature>
<comment type="cofactor">
    <cofactor evidence="1">
        <name>Ca(2+)</name>
        <dbReference type="ChEBI" id="CHEBI:29108"/>
    </cofactor>
</comment>
<keyword evidence="6" id="KW-0113">Calvin cycle</keyword>
<evidence type="ECO:0000313" key="21">
    <source>
        <dbReference type="EMBL" id="POH25215.1"/>
    </source>
</evidence>
<dbReference type="SMART" id="SM00861">
    <property type="entry name" value="Transket_pyr"/>
    <property type="match status" value="1"/>
</dbReference>
<evidence type="ECO:0000256" key="7">
    <source>
        <dbReference type="ARBA" id="ARBA00022679"/>
    </source>
</evidence>
<dbReference type="FunFam" id="3.40.50.970:FF:000003">
    <property type="entry name" value="Transketolase"/>
    <property type="match status" value="1"/>
</dbReference>
<comment type="cofactor">
    <cofactor evidence="19">
        <name>Mg(2+)</name>
        <dbReference type="ChEBI" id="CHEBI:18420"/>
    </cofactor>
    <cofactor evidence="19">
        <name>Ca(2+)</name>
        <dbReference type="ChEBI" id="CHEBI:29108"/>
    </cofactor>
    <cofactor evidence="19">
        <name>Mn(2+)</name>
        <dbReference type="ChEBI" id="CHEBI:29035"/>
    </cofactor>
    <cofactor evidence="19">
        <name>Co(2+)</name>
        <dbReference type="ChEBI" id="CHEBI:48828"/>
    </cofactor>
    <text evidence="19">Binds 1 Mg(2+) ion per subunit. Can also utilize other divalent metal cations, such as Ca(2+), Mn(2+) and Co(2+).</text>
</comment>
<dbReference type="PANTHER" id="PTHR43522">
    <property type="entry name" value="TRANSKETOLASE"/>
    <property type="match status" value="1"/>
</dbReference>
<sequence>MISREKHDRMANAIRFLSMDAVEKANSGHPGLPMGAADIATVLFTRYLSFDPKNPAWANRDRFVLSAGHGSMLLYSLLYLTGYEDITIDEIRNFRQLGSRTAGHPEYGHAAGIETTTGPLGQGIANAVGMALAERKLRDEFGSDLIEHFTYVIAGDGCLMEGISQEAIALAGHLKLNKLIVFWDDNNISIDGPISIADSTDQHARFRASKWHTIAVDGHDPEAIAAAIEEAQKSDKPTMIACKTVIGFGAPNKAGTHKVHGSPLGAEEIAATRKALGWEAEAFTVPADVLDAWRSAGERSAETRRAWEAKLEAAEKRAEFVRRFSGELEAGLAPAISAYKQKLAQTKPSPATRKASEDALEVINGVLNETIGGSADLTGSNNTKTSQTHSITPDNFSGRYVHYGVREHGMAAAMNGMALHGGLIPYSGGFLIFSDYCRPSIRLAALMGIRVIHVLTHDSIGLGEDGPTHQPVEHLASLRAIPNLLVFRPADATETAECWQLALESRNRPSAIALTRQNLMAVRTEFKEENLCARGAYDLVPAKDAKVTLFATGSEVEIAVKASQALQEKGISARVVSVPCVELFAEQSDDYQKAIVGNSPVKIAIEAGVRQGWDHIIGSDGTFVGMSSFGASGPYKELYKHFGITPEAVVAAAEAKLS</sequence>
<dbReference type="CDD" id="cd07033">
    <property type="entry name" value="TPP_PYR_DXS_TK_like"/>
    <property type="match status" value="1"/>
</dbReference>
<evidence type="ECO:0000256" key="14">
    <source>
        <dbReference type="PIRSR" id="PIRSR605478-1"/>
    </source>
</evidence>
<gene>
    <name evidence="21" type="ORF">ATY31_27975</name>
</gene>
<feature type="binding site" evidence="15">
    <location>
        <position position="516"/>
    </location>
    <ligand>
        <name>substrate</name>
    </ligand>
</feature>
<feature type="binding site" evidence="15">
    <location>
        <position position="29"/>
    </location>
    <ligand>
        <name>substrate</name>
    </ligand>
</feature>
<feature type="binding site" evidence="15">
    <location>
        <position position="457"/>
    </location>
    <ligand>
        <name>substrate</name>
    </ligand>
</feature>
<dbReference type="InterPro" id="IPR029061">
    <property type="entry name" value="THDP-binding"/>
</dbReference>
<feature type="domain" description="Transketolase-like pyrimidine-binding" evidence="20">
    <location>
        <begin position="350"/>
        <end position="522"/>
    </location>
</feature>
<comment type="cofactor">
    <cofactor evidence="16">
        <name>thiamine diphosphate</name>
        <dbReference type="ChEBI" id="CHEBI:58937"/>
    </cofactor>
    <text evidence="16">Binds 1 thiamine pyrophosphate per subunit. During the reaction, the substrate forms a covalent intermediate with the cofactor.</text>
</comment>
<feature type="site" description="Important for catalytic activity" evidence="18">
    <location>
        <position position="260"/>
    </location>
</feature>
<keyword evidence="10 17" id="KW-0460">Magnesium</keyword>
<dbReference type="SUPFAM" id="SSF52922">
    <property type="entry name" value="TK C-terminal domain-like"/>
    <property type="match status" value="1"/>
</dbReference>
<name>A0A2S3YG57_9HYPH</name>
<feature type="binding site" evidence="16">
    <location>
        <position position="433"/>
    </location>
    <ligand>
        <name>thiamine diphosphate</name>
        <dbReference type="ChEBI" id="CHEBI:58937"/>
    </ligand>
</feature>
<keyword evidence="11 16" id="KW-0786">Thiamine pyrophosphate</keyword>
<evidence type="ECO:0000256" key="13">
    <source>
        <dbReference type="NCBIfam" id="TIGR00232"/>
    </source>
</evidence>
<organism evidence="21 22">
    <name type="scientific">Sinorhizobium americanum</name>
    <dbReference type="NCBI Taxonomy" id="194963"/>
    <lineage>
        <taxon>Bacteria</taxon>
        <taxon>Pseudomonadati</taxon>
        <taxon>Pseudomonadota</taxon>
        <taxon>Alphaproteobacteria</taxon>
        <taxon>Hyphomicrobiales</taxon>
        <taxon>Rhizobiaceae</taxon>
        <taxon>Sinorhizobium/Ensifer group</taxon>
        <taxon>Sinorhizobium</taxon>
    </lineage>
</organism>
<dbReference type="EMBL" id="LODU01000074">
    <property type="protein sequence ID" value="POH25215.1"/>
    <property type="molecule type" value="Genomic_DNA"/>
</dbReference>
<feature type="binding site" evidence="16">
    <location>
        <position position="157"/>
    </location>
    <ligand>
        <name>thiamine diphosphate</name>
        <dbReference type="ChEBI" id="CHEBI:58937"/>
    </ligand>
</feature>
<comment type="caution">
    <text evidence="21">The sequence shown here is derived from an EMBL/GenBank/DDBJ whole genome shotgun (WGS) entry which is preliminary data.</text>
</comment>
<feature type="binding site" evidence="15">
    <location>
        <position position="260"/>
    </location>
    <ligand>
        <name>substrate</name>
    </ligand>
</feature>
<dbReference type="CDD" id="cd02012">
    <property type="entry name" value="TPP_TK"/>
    <property type="match status" value="1"/>
</dbReference>
<evidence type="ECO:0000259" key="20">
    <source>
        <dbReference type="SMART" id="SM00861"/>
    </source>
</evidence>
<dbReference type="SUPFAM" id="SSF52518">
    <property type="entry name" value="Thiamin diphosphate-binding fold (THDP-binding)"/>
    <property type="match status" value="2"/>
</dbReference>
<feature type="active site" description="Proton donor" evidence="14">
    <location>
        <position position="407"/>
    </location>
</feature>
<feature type="binding site" evidence="15">
    <location>
        <position position="469"/>
    </location>
    <ligand>
        <name>substrate</name>
    </ligand>
</feature>
<evidence type="ECO:0000256" key="19">
    <source>
        <dbReference type="RuleBase" id="RU004996"/>
    </source>
</evidence>
<evidence type="ECO:0000256" key="12">
    <source>
        <dbReference type="ARBA" id="ARBA00049473"/>
    </source>
</evidence>
<protein>
    <recommendedName>
        <fullName evidence="5 13">Transketolase</fullName>
        <ecNumber evidence="5 13">2.2.1.1</ecNumber>
    </recommendedName>
</protein>
<evidence type="ECO:0000256" key="3">
    <source>
        <dbReference type="ARBA" id="ARBA00007131"/>
    </source>
</evidence>
<evidence type="ECO:0000256" key="11">
    <source>
        <dbReference type="ARBA" id="ARBA00023052"/>
    </source>
</evidence>
<evidence type="ECO:0000256" key="6">
    <source>
        <dbReference type="ARBA" id="ARBA00022567"/>
    </source>
</evidence>
<dbReference type="InterPro" id="IPR020826">
    <property type="entry name" value="Transketolase_BS"/>
</dbReference>
<dbReference type="PANTHER" id="PTHR43522:SF2">
    <property type="entry name" value="TRANSKETOLASE 1-RELATED"/>
    <property type="match status" value="1"/>
</dbReference>
<dbReference type="GO" id="GO:0004802">
    <property type="term" value="F:transketolase activity"/>
    <property type="evidence" value="ECO:0007669"/>
    <property type="project" value="UniProtKB-UniRule"/>
</dbReference>
<dbReference type="PROSITE" id="PS00801">
    <property type="entry name" value="TRANSKETOLASE_1"/>
    <property type="match status" value="1"/>
</dbReference>
<dbReference type="InterPro" id="IPR005474">
    <property type="entry name" value="Transketolase_N"/>
</dbReference>
<comment type="subunit">
    <text evidence="4 19">Homodimer.</text>
</comment>
<dbReference type="InterPro" id="IPR049557">
    <property type="entry name" value="Transketolase_CS"/>
</dbReference>
<dbReference type="Pfam" id="PF02779">
    <property type="entry name" value="Transket_pyr"/>
    <property type="match status" value="1"/>
</dbReference>
<dbReference type="Proteomes" id="UP000237511">
    <property type="component" value="Unassembled WGS sequence"/>
</dbReference>
<evidence type="ECO:0000256" key="16">
    <source>
        <dbReference type="PIRSR" id="PIRSR605478-3"/>
    </source>
</evidence>
<reference evidence="21 22" key="1">
    <citation type="journal article" date="2014" name="Syst. Appl. Microbiol.">
        <title>Microsymbionts of Phaseolus vulgaris in acid and alkaline soils of Mexico.</title>
        <authorList>
            <person name="Verastegui-Valdes M.M."/>
            <person name="Zhang Y.J."/>
            <person name="Rivera-Orduna F.N."/>
            <person name="Cheng H.P."/>
            <person name="Sui X.H."/>
            <person name="Wang E.T."/>
        </authorList>
    </citation>
    <scope>NUCLEOTIDE SEQUENCE [LARGE SCALE GENOMIC DNA]</scope>
    <source>
        <strain evidence="21 22">FG01</strain>
    </source>
</reference>
<evidence type="ECO:0000256" key="15">
    <source>
        <dbReference type="PIRSR" id="PIRSR605478-2"/>
    </source>
</evidence>
<comment type="cofactor">
    <cofactor evidence="17">
        <name>Mg(2+)</name>
        <dbReference type="ChEBI" id="CHEBI:18420"/>
    </cofactor>
    <text evidence="17">Binds 1 Mg(2+) ion per subunit. Can also utilize other divalent metal cations, such as Ca(2+), Mn(2+) and Co(2+).</text>
</comment>
<evidence type="ECO:0000256" key="18">
    <source>
        <dbReference type="PIRSR" id="PIRSR605478-5"/>
    </source>
</evidence>
<feature type="binding site" evidence="17">
    <location>
        <position position="186"/>
    </location>
    <ligand>
        <name>Mg(2+)</name>
        <dbReference type="ChEBI" id="CHEBI:18420"/>
    </ligand>
</feature>
<evidence type="ECO:0000256" key="9">
    <source>
        <dbReference type="ARBA" id="ARBA00022837"/>
    </source>
</evidence>
<dbReference type="NCBIfam" id="TIGR00232">
    <property type="entry name" value="tktlase_bact"/>
    <property type="match status" value="1"/>
</dbReference>
<evidence type="ECO:0000256" key="2">
    <source>
        <dbReference type="ARBA" id="ARBA00001941"/>
    </source>
</evidence>
<evidence type="ECO:0000256" key="17">
    <source>
        <dbReference type="PIRSR" id="PIRSR605478-4"/>
    </source>
</evidence>
<feature type="binding site" evidence="16">
    <location>
        <position position="69"/>
    </location>
    <ligand>
        <name>thiamine diphosphate</name>
        <dbReference type="ChEBI" id="CHEBI:58937"/>
    </ligand>
</feature>
<dbReference type="Pfam" id="PF00456">
    <property type="entry name" value="Transketolase_N"/>
    <property type="match status" value="1"/>
</dbReference>
<feature type="binding site" evidence="17">
    <location>
        <position position="188"/>
    </location>
    <ligand>
        <name>Mg(2+)</name>
        <dbReference type="ChEBI" id="CHEBI:18420"/>
    </ligand>
</feature>
<dbReference type="Gene3D" id="3.40.50.920">
    <property type="match status" value="1"/>
</dbReference>
<evidence type="ECO:0000256" key="8">
    <source>
        <dbReference type="ARBA" id="ARBA00022723"/>
    </source>
</evidence>
<evidence type="ECO:0000256" key="1">
    <source>
        <dbReference type="ARBA" id="ARBA00001913"/>
    </source>
</evidence>
<dbReference type="InterPro" id="IPR033247">
    <property type="entry name" value="Transketolase_fam"/>
</dbReference>
<evidence type="ECO:0000313" key="22">
    <source>
        <dbReference type="Proteomes" id="UP000237511"/>
    </source>
</evidence>
<dbReference type="InterPro" id="IPR005475">
    <property type="entry name" value="Transketolase-like_Pyr-bd"/>
</dbReference>
<dbReference type="EC" id="2.2.1.1" evidence="5 13"/>
<dbReference type="AlphaFoldDB" id="A0A2S3YG57"/>
<keyword evidence="8 17" id="KW-0479">Metal-binding</keyword>
<evidence type="ECO:0000256" key="10">
    <source>
        <dbReference type="ARBA" id="ARBA00022842"/>
    </source>
</evidence>
<feature type="binding site" evidence="15">
    <location>
        <position position="353"/>
    </location>
    <ligand>
        <name>substrate</name>
    </ligand>
</feature>
<comment type="catalytic activity">
    <reaction evidence="12 19">
        <text>D-sedoheptulose 7-phosphate + D-glyceraldehyde 3-phosphate = aldehydo-D-ribose 5-phosphate + D-xylulose 5-phosphate</text>
        <dbReference type="Rhea" id="RHEA:10508"/>
        <dbReference type="ChEBI" id="CHEBI:57483"/>
        <dbReference type="ChEBI" id="CHEBI:57737"/>
        <dbReference type="ChEBI" id="CHEBI:58273"/>
        <dbReference type="ChEBI" id="CHEBI:59776"/>
        <dbReference type="EC" id="2.2.1.1"/>
    </reaction>
</comment>
<keyword evidence="7 19" id="KW-0808">Transferase</keyword>
<feature type="binding site" evidence="15">
    <location>
        <position position="380"/>
    </location>
    <ligand>
        <name>substrate</name>
    </ligand>
</feature>
<dbReference type="Pfam" id="PF22613">
    <property type="entry name" value="Transketolase_C_1"/>
    <property type="match status" value="1"/>
</dbReference>
<proteinExistence type="inferred from homology"/>
<dbReference type="InterPro" id="IPR055152">
    <property type="entry name" value="Transketolase-like_C_2"/>
</dbReference>
<feature type="site" description="Important for catalytic activity" evidence="18">
    <location>
        <position position="29"/>
    </location>
</feature>
<dbReference type="GO" id="GO:0009052">
    <property type="term" value="P:pentose-phosphate shunt, non-oxidative branch"/>
    <property type="evidence" value="ECO:0007669"/>
    <property type="project" value="UniProtKB-ARBA"/>
</dbReference>